<accession>A0A1Z1WMG1</accession>
<protein>
    <submittedName>
        <fullName evidence="1">Uncharacterized protein</fullName>
    </submittedName>
</protein>
<dbReference type="OrthoDB" id="5318634at2"/>
<reference evidence="1 2" key="1">
    <citation type="submission" date="2017-05" db="EMBL/GenBank/DDBJ databases">
        <title>Streptomyces alboflavus Genome sequencing and assembly.</title>
        <authorList>
            <person name="Wang Y."/>
            <person name="Du B."/>
            <person name="Ding Y."/>
            <person name="Liu H."/>
            <person name="Hou Q."/>
            <person name="Liu K."/>
            <person name="Wang C."/>
            <person name="Yao L."/>
        </authorList>
    </citation>
    <scope>NUCLEOTIDE SEQUENCE [LARGE SCALE GENOMIC DNA]</scope>
    <source>
        <strain evidence="1 2">MDJK44</strain>
    </source>
</reference>
<dbReference type="KEGG" id="salf:SMD44_07094"/>
<dbReference type="STRING" id="67267.GCA_000716675_07306"/>
<evidence type="ECO:0000313" key="1">
    <source>
        <dbReference type="EMBL" id="ARX87613.1"/>
    </source>
</evidence>
<organism evidence="1 2">
    <name type="scientific">Streptomyces alboflavus</name>
    <dbReference type="NCBI Taxonomy" id="67267"/>
    <lineage>
        <taxon>Bacteria</taxon>
        <taxon>Bacillati</taxon>
        <taxon>Actinomycetota</taxon>
        <taxon>Actinomycetes</taxon>
        <taxon>Kitasatosporales</taxon>
        <taxon>Streptomycetaceae</taxon>
        <taxon>Streptomyces</taxon>
    </lineage>
</organism>
<dbReference type="eggNOG" id="COG5305">
    <property type="taxonomic scope" value="Bacteria"/>
</dbReference>
<proteinExistence type="predicted"/>
<sequence>MLALLPASAALRTPQSRIDDAAAIARAVREAGASGDGLLYAPLRRRAWTLPYAGATAGLDDLALARGPAASRTLYGTEVSVGVLRARMLERTRIVVAGDPNDPPEGSADATGHEAVKREVLDAAFEVCRTWHSRGARVTLYARPGHC</sequence>
<evidence type="ECO:0000313" key="2">
    <source>
        <dbReference type="Proteomes" id="UP000195880"/>
    </source>
</evidence>
<gene>
    <name evidence="1" type="ORF">SMD44_07094</name>
</gene>
<dbReference type="RefSeq" id="WP_087886470.1">
    <property type="nucleotide sequence ID" value="NZ_CP021748.1"/>
</dbReference>
<dbReference type="EMBL" id="CP021748">
    <property type="protein sequence ID" value="ARX87613.1"/>
    <property type="molecule type" value="Genomic_DNA"/>
</dbReference>
<keyword evidence="2" id="KW-1185">Reference proteome</keyword>
<name>A0A1Z1WMG1_9ACTN</name>
<dbReference type="Proteomes" id="UP000195880">
    <property type="component" value="Chromosome"/>
</dbReference>
<dbReference type="AlphaFoldDB" id="A0A1Z1WMG1"/>